<dbReference type="InterPro" id="IPR006750">
    <property type="entry name" value="YdcZ"/>
</dbReference>
<evidence type="ECO:0000313" key="2">
    <source>
        <dbReference type="EMBL" id="MBM6575253.1"/>
    </source>
</evidence>
<feature type="transmembrane region" description="Helical" evidence="1">
    <location>
        <begin position="68"/>
        <end position="88"/>
    </location>
</feature>
<sequence length="146" mass="14516">MAALIPILIVLLAGVGVAVQPPTNAALAKISGSLWLASLVSFAVGTMVLAAGWAALDRTPLSALKGAPGWAWAGGLYGACFVAALAYAAPRLGLASTLTIAVAGQLVTAILLDHFGLLGLKVEPVSVARIGGVALVIAGVLLVRRG</sequence>
<keyword evidence="1" id="KW-0812">Transmembrane</keyword>
<accession>A0ABS2D3W1</accession>
<keyword evidence="1" id="KW-1133">Transmembrane helix</keyword>
<dbReference type="EMBL" id="JAFEMC010000001">
    <property type="protein sequence ID" value="MBM6575253.1"/>
    <property type="molecule type" value="Genomic_DNA"/>
</dbReference>
<name>A0ABS2D3W1_9SPHN</name>
<feature type="transmembrane region" description="Helical" evidence="1">
    <location>
        <begin position="34"/>
        <end position="56"/>
    </location>
</feature>
<dbReference type="Pfam" id="PF04657">
    <property type="entry name" value="DMT_YdcZ"/>
    <property type="match status" value="1"/>
</dbReference>
<gene>
    <name evidence="2" type="ORF">ILT43_02635</name>
</gene>
<dbReference type="PANTHER" id="PTHR34821:SF2">
    <property type="entry name" value="INNER MEMBRANE PROTEIN YDCZ"/>
    <property type="match status" value="1"/>
</dbReference>
<dbReference type="PANTHER" id="PTHR34821">
    <property type="entry name" value="INNER MEMBRANE PROTEIN YDCZ"/>
    <property type="match status" value="1"/>
</dbReference>
<organism evidence="2 3">
    <name type="scientific">Sphingomonas longa</name>
    <dbReference type="NCBI Taxonomy" id="2778730"/>
    <lineage>
        <taxon>Bacteria</taxon>
        <taxon>Pseudomonadati</taxon>
        <taxon>Pseudomonadota</taxon>
        <taxon>Alphaproteobacteria</taxon>
        <taxon>Sphingomonadales</taxon>
        <taxon>Sphingomonadaceae</taxon>
        <taxon>Sphingomonas</taxon>
    </lineage>
</organism>
<feature type="transmembrane region" description="Helical" evidence="1">
    <location>
        <begin position="124"/>
        <end position="143"/>
    </location>
</feature>
<evidence type="ECO:0000313" key="3">
    <source>
        <dbReference type="Proteomes" id="UP000763641"/>
    </source>
</evidence>
<keyword evidence="3" id="KW-1185">Reference proteome</keyword>
<reference evidence="2 3" key="1">
    <citation type="submission" date="2020-12" db="EMBL/GenBank/DDBJ databases">
        <title>Sphingomonas sp.</title>
        <authorList>
            <person name="Kim M.K."/>
        </authorList>
    </citation>
    <scope>NUCLEOTIDE SEQUENCE [LARGE SCALE GENOMIC DNA]</scope>
    <source>
        <strain evidence="2 3">BT552</strain>
    </source>
</reference>
<keyword evidence="1" id="KW-0472">Membrane</keyword>
<comment type="caution">
    <text evidence="2">The sequence shown here is derived from an EMBL/GenBank/DDBJ whole genome shotgun (WGS) entry which is preliminary data.</text>
</comment>
<feature type="transmembrane region" description="Helical" evidence="1">
    <location>
        <begin position="94"/>
        <end position="112"/>
    </location>
</feature>
<proteinExistence type="predicted"/>
<protein>
    <submittedName>
        <fullName evidence="2">DMT family transporter</fullName>
    </submittedName>
</protein>
<evidence type="ECO:0000256" key="1">
    <source>
        <dbReference type="SAM" id="Phobius"/>
    </source>
</evidence>
<dbReference type="Proteomes" id="UP000763641">
    <property type="component" value="Unassembled WGS sequence"/>
</dbReference>
<dbReference type="RefSeq" id="WP_204193969.1">
    <property type="nucleotide sequence ID" value="NZ_JAFEMC010000001.1"/>
</dbReference>